<name>A0A382VRE0_9ZZZZ</name>
<dbReference type="EMBL" id="UINC01153622">
    <property type="protein sequence ID" value="SVD48438.1"/>
    <property type="molecule type" value="Genomic_DNA"/>
</dbReference>
<organism evidence="1">
    <name type="scientific">marine metagenome</name>
    <dbReference type="NCBI Taxonomy" id="408172"/>
    <lineage>
        <taxon>unclassified sequences</taxon>
        <taxon>metagenomes</taxon>
        <taxon>ecological metagenomes</taxon>
    </lineage>
</organism>
<reference evidence="1" key="1">
    <citation type="submission" date="2018-05" db="EMBL/GenBank/DDBJ databases">
        <authorList>
            <person name="Lanie J.A."/>
            <person name="Ng W.-L."/>
            <person name="Kazmierczak K.M."/>
            <person name="Andrzejewski T.M."/>
            <person name="Davidsen T.M."/>
            <person name="Wayne K.J."/>
            <person name="Tettelin H."/>
            <person name="Glass J.I."/>
            <person name="Rusch D."/>
            <person name="Podicherti R."/>
            <person name="Tsui H.-C.T."/>
            <person name="Winkler M.E."/>
        </authorList>
    </citation>
    <scope>NUCLEOTIDE SEQUENCE</scope>
</reference>
<gene>
    <name evidence="1" type="ORF">METZ01_LOCUS401292</name>
</gene>
<sequence length="148" mass="15842">MHRTNPRRFRLELLGLAIVIIGLDLGFNAAPNTFVISSLDSQPPAGEPLQVPGMPLLRPGTVTLGEGLPVVSIAASDDSELPMPAPIDASLSYEQVNDIVRRALDLDQSGRSLRDVIAPGDWVLIKVNSVSNRGDLGSQGDCCSRYTH</sequence>
<proteinExistence type="predicted"/>
<dbReference type="AlphaFoldDB" id="A0A382VRE0"/>
<protein>
    <submittedName>
        <fullName evidence="1">Uncharacterized protein</fullName>
    </submittedName>
</protein>
<feature type="non-terminal residue" evidence="1">
    <location>
        <position position="148"/>
    </location>
</feature>
<evidence type="ECO:0000313" key="1">
    <source>
        <dbReference type="EMBL" id="SVD48438.1"/>
    </source>
</evidence>
<accession>A0A382VRE0</accession>